<organism evidence="1 2">
    <name type="scientific">Actinocorallia longicatena</name>
    <dbReference type="NCBI Taxonomy" id="111803"/>
    <lineage>
        <taxon>Bacteria</taxon>
        <taxon>Bacillati</taxon>
        <taxon>Actinomycetota</taxon>
        <taxon>Actinomycetes</taxon>
        <taxon>Streptosporangiales</taxon>
        <taxon>Thermomonosporaceae</taxon>
        <taxon>Actinocorallia</taxon>
    </lineage>
</organism>
<protein>
    <submittedName>
        <fullName evidence="1">Uncharacterized protein</fullName>
    </submittedName>
</protein>
<evidence type="ECO:0000313" key="2">
    <source>
        <dbReference type="Proteomes" id="UP001501237"/>
    </source>
</evidence>
<accession>A0ABP6QF52</accession>
<keyword evidence="2" id="KW-1185">Reference proteome</keyword>
<gene>
    <name evidence="1" type="ORF">GCM10010468_49350</name>
</gene>
<name>A0ABP6QF52_9ACTN</name>
<proteinExistence type="predicted"/>
<comment type="caution">
    <text evidence="1">The sequence shown here is derived from an EMBL/GenBank/DDBJ whole genome shotgun (WGS) entry which is preliminary data.</text>
</comment>
<evidence type="ECO:0000313" key="1">
    <source>
        <dbReference type="EMBL" id="GAA3223098.1"/>
    </source>
</evidence>
<sequence length="110" mass="11772">MTKLEASIVLAVARIHAIPHAEAAAWVSDVLDKGTSSPHFEAVQPAFFEVVMPVWTQLKGLFAAVAPFLSEADAPPSSLDLKSCPDGEPHAQHEWDDFHGAAWLCGAVGR</sequence>
<dbReference type="Proteomes" id="UP001501237">
    <property type="component" value="Unassembled WGS sequence"/>
</dbReference>
<reference evidence="2" key="1">
    <citation type="journal article" date="2019" name="Int. J. Syst. Evol. Microbiol.">
        <title>The Global Catalogue of Microorganisms (GCM) 10K type strain sequencing project: providing services to taxonomists for standard genome sequencing and annotation.</title>
        <authorList>
            <consortium name="The Broad Institute Genomics Platform"/>
            <consortium name="The Broad Institute Genome Sequencing Center for Infectious Disease"/>
            <person name="Wu L."/>
            <person name="Ma J."/>
        </authorList>
    </citation>
    <scope>NUCLEOTIDE SEQUENCE [LARGE SCALE GENOMIC DNA]</scope>
    <source>
        <strain evidence="2">JCM 9377</strain>
    </source>
</reference>
<dbReference type="EMBL" id="BAAAUV010000013">
    <property type="protein sequence ID" value="GAA3223098.1"/>
    <property type="molecule type" value="Genomic_DNA"/>
</dbReference>
<dbReference type="RefSeq" id="WP_344832479.1">
    <property type="nucleotide sequence ID" value="NZ_BAAAUV010000013.1"/>
</dbReference>